<accession>A0ABD2WG15</accession>
<keyword evidence="2" id="KW-1185">Reference proteome</keyword>
<protein>
    <recommendedName>
        <fullName evidence="3">Secreted protein</fullName>
    </recommendedName>
</protein>
<comment type="caution">
    <text evidence="1">The sequence shown here is derived from an EMBL/GenBank/DDBJ whole genome shotgun (WGS) entry which is preliminary data.</text>
</comment>
<dbReference type="EMBL" id="JBJJXI010000107">
    <property type="protein sequence ID" value="KAL3391888.1"/>
    <property type="molecule type" value="Genomic_DNA"/>
</dbReference>
<reference evidence="1 2" key="1">
    <citation type="journal article" date="2024" name="bioRxiv">
        <title>A reference genome for Trichogramma kaykai: A tiny desert-dwelling parasitoid wasp with competing sex-ratio distorters.</title>
        <authorList>
            <person name="Culotta J."/>
            <person name="Lindsey A.R."/>
        </authorList>
    </citation>
    <scope>NUCLEOTIDE SEQUENCE [LARGE SCALE GENOMIC DNA]</scope>
    <source>
        <strain evidence="1 2">KSX58</strain>
    </source>
</reference>
<sequence>MTRWRSRAPISATTARQNVSNVVFFLFFAQLSAYPVFRGVEYRREIDRSEIVAYIEMLCEWWRVFNIFIRDNYRTSVRKKNEMQKWQARKLKLC</sequence>
<dbReference type="AlphaFoldDB" id="A0ABD2WG15"/>
<evidence type="ECO:0000313" key="1">
    <source>
        <dbReference type="EMBL" id="KAL3391888.1"/>
    </source>
</evidence>
<name>A0ABD2WG15_9HYME</name>
<proteinExistence type="predicted"/>
<organism evidence="1 2">
    <name type="scientific">Trichogramma kaykai</name>
    <dbReference type="NCBI Taxonomy" id="54128"/>
    <lineage>
        <taxon>Eukaryota</taxon>
        <taxon>Metazoa</taxon>
        <taxon>Ecdysozoa</taxon>
        <taxon>Arthropoda</taxon>
        <taxon>Hexapoda</taxon>
        <taxon>Insecta</taxon>
        <taxon>Pterygota</taxon>
        <taxon>Neoptera</taxon>
        <taxon>Endopterygota</taxon>
        <taxon>Hymenoptera</taxon>
        <taxon>Apocrita</taxon>
        <taxon>Proctotrupomorpha</taxon>
        <taxon>Chalcidoidea</taxon>
        <taxon>Trichogrammatidae</taxon>
        <taxon>Trichogramma</taxon>
    </lineage>
</organism>
<evidence type="ECO:0008006" key="3">
    <source>
        <dbReference type="Google" id="ProtNLM"/>
    </source>
</evidence>
<dbReference type="Proteomes" id="UP001627154">
    <property type="component" value="Unassembled WGS sequence"/>
</dbReference>
<evidence type="ECO:0000313" key="2">
    <source>
        <dbReference type="Proteomes" id="UP001627154"/>
    </source>
</evidence>
<gene>
    <name evidence="1" type="ORF">TKK_013232</name>
</gene>